<dbReference type="RefSeq" id="WP_377502531.1">
    <property type="nucleotide sequence ID" value="NZ_JBHULU010000002.1"/>
</dbReference>
<proteinExistence type="predicted"/>
<protein>
    <submittedName>
        <fullName evidence="1">Amidoligase family protein</fullName>
    </submittedName>
</protein>
<evidence type="ECO:0000313" key="2">
    <source>
        <dbReference type="Proteomes" id="UP001597544"/>
    </source>
</evidence>
<organism evidence="1 2">
    <name type="scientific">Pontibacter locisalis</name>
    <dbReference type="NCBI Taxonomy" id="1719035"/>
    <lineage>
        <taxon>Bacteria</taxon>
        <taxon>Pseudomonadati</taxon>
        <taxon>Bacteroidota</taxon>
        <taxon>Cytophagia</taxon>
        <taxon>Cytophagales</taxon>
        <taxon>Hymenobacteraceae</taxon>
        <taxon>Pontibacter</taxon>
    </lineage>
</organism>
<keyword evidence="2" id="KW-1185">Reference proteome</keyword>
<comment type="caution">
    <text evidence="1">The sequence shown here is derived from an EMBL/GenBank/DDBJ whole genome shotgun (WGS) entry which is preliminary data.</text>
</comment>
<gene>
    <name evidence="1" type="ORF">ACFSRY_01080</name>
</gene>
<sequence>MQYKPLPVRYNRHGKLRTVGFELEFSNLGIDEAVKIIQDLYGGEVQPENRFSKKVVGTALGDFNIEFDLTLLTEKNYKKAFDKYNIRLADIRVGKNTLEDEVETLLEGITGIVFPYEIATPPVPCTQIDHFEKLRQALYEHHAEGTKASLKNAFGTHINIEVPDVEPETIIRYLRALILLYPWLLQVGQTDFARRVSPFIDPYPSGYAALLLSPGYQPSMEELIEDYHKFNPDRNRPLDMYPLFAALKEGMQEQYTEIGKVKARETFHYRLPNSSISQPEWSLAEEWNNWVAVEELANDRLRLKKMSEAYLELKDNTLIGFEAQWAKRTGKWLS</sequence>
<dbReference type="Proteomes" id="UP001597544">
    <property type="component" value="Unassembled WGS sequence"/>
</dbReference>
<reference evidence="2" key="1">
    <citation type="journal article" date="2019" name="Int. J. Syst. Evol. Microbiol.">
        <title>The Global Catalogue of Microorganisms (GCM) 10K type strain sequencing project: providing services to taxonomists for standard genome sequencing and annotation.</title>
        <authorList>
            <consortium name="The Broad Institute Genomics Platform"/>
            <consortium name="The Broad Institute Genome Sequencing Center for Infectious Disease"/>
            <person name="Wu L."/>
            <person name="Ma J."/>
        </authorList>
    </citation>
    <scope>NUCLEOTIDE SEQUENCE [LARGE SCALE GENOMIC DNA]</scope>
    <source>
        <strain evidence="2">KCTC 42498</strain>
    </source>
</reference>
<dbReference type="Pfam" id="PF12224">
    <property type="entry name" value="Amidoligase_2"/>
    <property type="match status" value="1"/>
</dbReference>
<dbReference type="InterPro" id="IPR022025">
    <property type="entry name" value="Amidoligase_2"/>
</dbReference>
<name>A0ABW5IGC2_9BACT</name>
<accession>A0ABW5IGC2</accession>
<dbReference type="EMBL" id="JBHULU010000002">
    <property type="protein sequence ID" value="MFD2512443.1"/>
    <property type="molecule type" value="Genomic_DNA"/>
</dbReference>
<evidence type="ECO:0000313" key="1">
    <source>
        <dbReference type="EMBL" id="MFD2512443.1"/>
    </source>
</evidence>